<dbReference type="Pfam" id="PF13185">
    <property type="entry name" value="GAF_2"/>
    <property type="match status" value="2"/>
</dbReference>
<dbReference type="InterPro" id="IPR000160">
    <property type="entry name" value="GGDEF_dom"/>
</dbReference>
<dbReference type="Pfam" id="PF00563">
    <property type="entry name" value="EAL"/>
    <property type="match status" value="1"/>
</dbReference>
<evidence type="ECO:0000259" key="6">
    <source>
        <dbReference type="PROSITE" id="PS50887"/>
    </source>
</evidence>
<dbReference type="InterPro" id="IPR052155">
    <property type="entry name" value="Biofilm_reg_signaling"/>
</dbReference>
<reference evidence="7 8" key="1">
    <citation type="submission" date="2009-02" db="EMBL/GenBank/DDBJ databases">
        <title>The Genome Sequence of Oxalobacter formigenes OXCC13.</title>
        <authorList>
            <consortium name="The Broad Institute Genome Sequencing Platform"/>
            <person name="Ward D."/>
            <person name="Young S.K."/>
            <person name="Kodira C.D."/>
            <person name="Zeng Q."/>
            <person name="Koehrsen M."/>
            <person name="Alvarado L."/>
            <person name="Berlin A."/>
            <person name="Borenstein D."/>
            <person name="Chen Z."/>
            <person name="Engels R."/>
            <person name="Freedman E."/>
            <person name="Gellesch M."/>
            <person name="Goldberg J."/>
            <person name="Griggs A."/>
            <person name="Gujja S."/>
            <person name="Heiman D."/>
            <person name="Hepburn T."/>
            <person name="Howarth C."/>
            <person name="Jen D."/>
            <person name="Larson L."/>
            <person name="Lewis B."/>
            <person name="Mehta T."/>
            <person name="Park D."/>
            <person name="Pearson M."/>
            <person name="Roberts A."/>
            <person name="Saif S."/>
            <person name="Shea T."/>
            <person name="Shenoy N."/>
            <person name="Sisk P."/>
            <person name="Stolte C."/>
            <person name="Sykes S."/>
            <person name="Walk T."/>
            <person name="White J."/>
            <person name="Yandava C."/>
            <person name="Allison M.J."/>
            <person name="Lander E."/>
            <person name="Nusbaum C."/>
            <person name="Galagan J."/>
            <person name="Birren B."/>
        </authorList>
    </citation>
    <scope>NUCLEOTIDE SEQUENCE [LARGE SCALE GENOMIC DNA]</scope>
    <source>
        <strain evidence="7 8">OXCC13</strain>
    </source>
</reference>
<dbReference type="InterPro" id="IPR001610">
    <property type="entry name" value="PAC"/>
</dbReference>
<dbReference type="SUPFAM" id="SSF55785">
    <property type="entry name" value="PYP-like sensor domain (PAS domain)"/>
    <property type="match status" value="2"/>
</dbReference>
<dbReference type="GO" id="GO:0071111">
    <property type="term" value="F:cyclic-guanylate-specific phosphodiesterase activity"/>
    <property type="evidence" value="ECO:0007669"/>
    <property type="project" value="UniProtKB-EC"/>
</dbReference>
<dbReference type="PROSITE" id="PS50112">
    <property type="entry name" value="PAS"/>
    <property type="match status" value="1"/>
</dbReference>
<dbReference type="Gene3D" id="3.30.70.270">
    <property type="match status" value="1"/>
</dbReference>
<evidence type="ECO:0000259" key="3">
    <source>
        <dbReference type="PROSITE" id="PS50112"/>
    </source>
</evidence>
<dbReference type="Pfam" id="PF13426">
    <property type="entry name" value="PAS_9"/>
    <property type="match status" value="2"/>
</dbReference>
<dbReference type="CDD" id="cd01949">
    <property type="entry name" value="GGDEF"/>
    <property type="match status" value="1"/>
</dbReference>
<dbReference type="Proteomes" id="UP000005089">
    <property type="component" value="Unassembled WGS sequence"/>
</dbReference>
<dbReference type="Gene3D" id="3.30.450.40">
    <property type="match status" value="2"/>
</dbReference>
<keyword evidence="2" id="KW-0175">Coiled coil</keyword>
<comment type="catalytic activity">
    <reaction evidence="1">
        <text>3',3'-c-di-GMP + H2O = 5'-phosphoguanylyl(3'-&gt;5')guanosine + H(+)</text>
        <dbReference type="Rhea" id="RHEA:24902"/>
        <dbReference type="ChEBI" id="CHEBI:15377"/>
        <dbReference type="ChEBI" id="CHEBI:15378"/>
        <dbReference type="ChEBI" id="CHEBI:58754"/>
        <dbReference type="ChEBI" id="CHEBI:58805"/>
        <dbReference type="EC" id="3.1.4.52"/>
    </reaction>
    <physiologicalReaction direction="left-to-right" evidence="1">
        <dbReference type="Rhea" id="RHEA:24903"/>
    </physiologicalReaction>
</comment>
<feature type="domain" description="EAL" evidence="5">
    <location>
        <begin position="759"/>
        <end position="1013"/>
    </location>
</feature>
<dbReference type="Gene3D" id="3.30.450.20">
    <property type="entry name" value="PAS domain"/>
    <property type="match status" value="2"/>
</dbReference>
<dbReference type="eggNOG" id="COG5001">
    <property type="taxonomic scope" value="Bacteria"/>
</dbReference>
<accession>C3X9Q2</accession>
<dbReference type="AlphaFoldDB" id="C3X9Q2"/>
<dbReference type="PROSITE" id="PS50883">
    <property type="entry name" value="EAL"/>
    <property type="match status" value="1"/>
</dbReference>
<dbReference type="SMART" id="SM00091">
    <property type="entry name" value="PAS"/>
    <property type="match status" value="1"/>
</dbReference>
<dbReference type="InterPro" id="IPR000014">
    <property type="entry name" value="PAS"/>
</dbReference>
<dbReference type="SUPFAM" id="SSF141868">
    <property type="entry name" value="EAL domain-like"/>
    <property type="match status" value="1"/>
</dbReference>
<dbReference type="InterPro" id="IPR029787">
    <property type="entry name" value="Nucleotide_cyclase"/>
</dbReference>
<gene>
    <name evidence="7" type="ORF">OFBG_00956</name>
</gene>
<dbReference type="EMBL" id="GG658170">
    <property type="protein sequence ID" value="EEO29928.1"/>
    <property type="molecule type" value="Genomic_DNA"/>
</dbReference>
<dbReference type="PANTHER" id="PTHR44757">
    <property type="entry name" value="DIGUANYLATE CYCLASE DGCP"/>
    <property type="match status" value="1"/>
</dbReference>
<name>C3X9Q2_OXAFO</name>
<dbReference type="InterPro" id="IPR035919">
    <property type="entry name" value="EAL_sf"/>
</dbReference>
<dbReference type="PROSITE" id="PS50887">
    <property type="entry name" value="GGDEF"/>
    <property type="match status" value="1"/>
</dbReference>
<dbReference type="PANTHER" id="PTHR44757:SF2">
    <property type="entry name" value="BIOFILM ARCHITECTURE MAINTENANCE PROTEIN MBAA"/>
    <property type="match status" value="1"/>
</dbReference>
<keyword evidence="8" id="KW-1185">Reference proteome</keyword>
<dbReference type="FunFam" id="3.20.20.450:FF:000001">
    <property type="entry name" value="Cyclic di-GMP phosphodiesterase yahA"/>
    <property type="match status" value="1"/>
</dbReference>
<evidence type="ECO:0000256" key="1">
    <source>
        <dbReference type="ARBA" id="ARBA00051114"/>
    </source>
</evidence>
<dbReference type="InterPro" id="IPR003018">
    <property type="entry name" value="GAF"/>
</dbReference>
<organism evidence="7 8">
    <name type="scientific">Oxalobacter formigenes OXCC13</name>
    <dbReference type="NCBI Taxonomy" id="556269"/>
    <lineage>
        <taxon>Bacteria</taxon>
        <taxon>Pseudomonadati</taxon>
        <taxon>Pseudomonadota</taxon>
        <taxon>Betaproteobacteria</taxon>
        <taxon>Burkholderiales</taxon>
        <taxon>Oxalobacteraceae</taxon>
        <taxon>Oxalobacter</taxon>
    </lineage>
</organism>
<dbReference type="HOGENOM" id="CLU_000445_70_34_4"/>
<dbReference type="InterPro" id="IPR035965">
    <property type="entry name" value="PAS-like_dom_sf"/>
</dbReference>
<dbReference type="SUPFAM" id="SSF55073">
    <property type="entry name" value="Nucleotide cyclase"/>
    <property type="match status" value="1"/>
</dbReference>
<dbReference type="PROSITE" id="PS50113">
    <property type="entry name" value="PAC"/>
    <property type="match status" value="2"/>
</dbReference>
<dbReference type="InterPro" id="IPR029016">
    <property type="entry name" value="GAF-like_dom_sf"/>
</dbReference>
<evidence type="ECO:0000313" key="8">
    <source>
        <dbReference type="Proteomes" id="UP000005089"/>
    </source>
</evidence>
<feature type="coiled-coil region" evidence="2">
    <location>
        <begin position="250"/>
        <end position="300"/>
    </location>
</feature>
<dbReference type="SMART" id="SM00065">
    <property type="entry name" value="GAF"/>
    <property type="match status" value="2"/>
</dbReference>
<dbReference type="SMART" id="SM00052">
    <property type="entry name" value="EAL"/>
    <property type="match status" value="1"/>
</dbReference>
<dbReference type="SMART" id="SM00267">
    <property type="entry name" value="GGDEF"/>
    <property type="match status" value="1"/>
</dbReference>
<dbReference type="InterPro" id="IPR043128">
    <property type="entry name" value="Rev_trsase/Diguanyl_cyclase"/>
</dbReference>
<sequence>MGWHELVGLPCEEEQTGINALKEGISDEFCEEKSLHRKNGDDAITEVHFRLVTKEDGTPDYLVVTVEDITERKRAEAEVFRLSQLYAALSHCNQAIVHSHTELELFEQICYGIVHYSDRRFNMAWVGLVNPETNKVDMVASHGVSLDLIEPFRNMRIVTGFDNLDKDGPAALAIRQNQPVWIQNVDEDAHLVPWMDLLKKMRIRSIAAFPLYQGGKAIGILKVYSSDINAYDEQSQNLLVEMTGDINFALENFEREEIRQRTQAELEESENSYKRLYMERMQAEDEIRRLNQLYAALSQCNQSIIRCKNEEELFGQICADIVEYGQMNLVWVGLVDRKTQDIVPAASAGEHHDYLNGLYINTLPDDPAGQGPAGQVIRENRPVWMQDFLHEPSMEHWQEHIAHFNWLSSAILPIHKKGHVIGAIFLYSNHLNAFTESSQRLLLELMEDIDFALQHFEKEEQLQLAAQVFSQSSEAIMLLDSCSNIVMINRAFTHITGYSEEEALGKNPRMLASGQHDREFYSTMWESIEKEGRWQGEIWNRRKNGSIYPEWLLVQTMRDSQNEVTHYIGTFTDLTERKETEERVQWLAHFDPLTGLPNRTLLHIRSNLAISLAHRRHEPLALMFLDLDNFKNVNDSLGHGIGDELLKQFAERLKNAVRDQDTISRLGGDEFVLVLPNTDTGGATSIAEKLLAIAAEPYHIDPHELNLTASIGIAMFPADGADFETLSCSADTAMYRTKQNGRNNYCFFTAEMQAKSSRMLELDSALRRALERNQFTLLYQPIMSLNYGVNVGFEALLRWEHPQLGSISPEEFIPVAESNGQIIPIGEWILRSVVKQLKEWVDAGNDRLMVSVNLSAVQFRDRRLTEQIAEILKENDLDPKHLVLELTESVAMEKPESAIVIIDSLKERGIKVSIDDFGTGYSSLAYLKRFAAHSLKIDGSFIQNVPHDPENMAIVGAIVSLAKNLGITTIAEGVENIKQLEFLKETGCTAIQGHYFSRPMTAAAASDFLAVELVKINKVFA</sequence>
<evidence type="ECO:0000256" key="2">
    <source>
        <dbReference type="SAM" id="Coils"/>
    </source>
</evidence>
<dbReference type="Gene3D" id="3.20.20.450">
    <property type="entry name" value="EAL domain"/>
    <property type="match status" value="1"/>
</dbReference>
<protein>
    <submittedName>
        <fullName evidence="7">Diguanylate cyclase (GGDEF) domain protein</fullName>
    </submittedName>
</protein>
<feature type="domain" description="PAC" evidence="4">
    <location>
        <begin position="534"/>
        <end position="586"/>
    </location>
</feature>
<dbReference type="NCBIfam" id="TIGR00229">
    <property type="entry name" value="sensory_box"/>
    <property type="match status" value="2"/>
</dbReference>
<dbReference type="InterPro" id="IPR000700">
    <property type="entry name" value="PAS-assoc_C"/>
</dbReference>
<dbReference type="FunFam" id="3.30.70.270:FF:000001">
    <property type="entry name" value="Diguanylate cyclase domain protein"/>
    <property type="match status" value="1"/>
</dbReference>
<proteinExistence type="predicted"/>
<dbReference type="CDD" id="cd00130">
    <property type="entry name" value="PAS"/>
    <property type="match status" value="1"/>
</dbReference>
<dbReference type="SMART" id="SM00086">
    <property type="entry name" value="PAC"/>
    <property type="match status" value="2"/>
</dbReference>
<dbReference type="NCBIfam" id="TIGR00254">
    <property type="entry name" value="GGDEF"/>
    <property type="match status" value="1"/>
</dbReference>
<feature type="domain" description="PAC" evidence="4">
    <location>
        <begin position="29"/>
        <end position="81"/>
    </location>
</feature>
<dbReference type="SUPFAM" id="SSF55781">
    <property type="entry name" value="GAF domain-like"/>
    <property type="match status" value="2"/>
</dbReference>
<dbReference type="GO" id="GO:0071732">
    <property type="term" value="P:cellular response to nitric oxide"/>
    <property type="evidence" value="ECO:0007669"/>
    <property type="project" value="UniProtKB-ARBA"/>
</dbReference>
<evidence type="ECO:0000259" key="4">
    <source>
        <dbReference type="PROSITE" id="PS50113"/>
    </source>
</evidence>
<feature type="domain" description="GGDEF" evidence="6">
    <location>
        <begin position="618"/>
        <end position="750"/>
    </location>
</feature>
<dbReference type="CDD" id="cd01948">
    <property type="entry name" value="EAL"/>
    <property type="match status" value="1"/>
</dbReference>
<evidence type="ECO:0000259" key="5">
    <source>
        <dbReference type="PROSITE" id="PS50883"/>
    </source>
</evidence>
<evidence type="ECO:0000313" key="7">
    <source>
        <dbReference type="EMBL" id="EEO29928.1"/>
    </source>
</evidence>
<feature type="domain" description="PAS" evidence="3">
    <location>
        <begin position="461"/>
        <end position="507"/>
    </location>
</feature>
<dbReference type="InterPro" id="IPR001633">
    <property type="entry name" value="EAL_dom"/>
</dbReference>
<dbReference type="STRING" id="847.BRW83_1193"/>
<dbReference type="Pfam" id="PF00990">
    <property type="entry name" value="GGDEF"/>
    <property type="match status" value="1"/>
</dbReference>